<dbReference type="Proteomes" id="UP001614394">
    <property type="component" value="Unassembled WGS sequence"/>
</dbReference>
<accession>A0ABW8CKW9</accession>
<dbReference type="InterPro" id="IPR036514">
    <property type="entry name" value="SGNH_hydro_sf"/>
</dbReference>
<dbReference type="InterPro" id="IPR038885">
    <property type="entry name" value="PLB1"/>
</dbReference>
<keyword evidence="3" id="KW-0378">Hydrolase</keyword>
<feature type="signal peptide" evidence="2">
    <location>
        <begin position="1"/>
        <end position="24"/>
    </location>
</feature>
<evidence type="ECO:0000313" key="3">
    <source>
        <dbReference type="EMBL" id="MFI9105991.1"/>
    </source>
</evidence>
<dbReference type="Pfam" id="PF00657">
    <property type="entry name" value="Lipase_GDSL"/>
    <property type="match status" value="1"/>
</dbReference>
<dbReference type="EMBL" id="JBITYG010000015">
    <property type="protein sequence ID" value="MFI9105991.1"/>
    <property type="molecule type" value="Genomic_DNA"/>
</dbReference>
<dbReference type="GO" id="GO:0016787">
    <property type="term" value="F:hydrolase activity"/>
    <property type="evidence" value="ECO:0007669"/>
    <property type="project" value="UniProtKB-KW"/>
</dbReference>
<comment type="caution">
    <text evidence="3">The sequence shown here is derived from an EMBL/GenBank/DDBJ whole genome shotgun (WGS) entry which is preliminary data.</text>
</comment>
<dbReference type="PANTHER" id="PTHR21325:SF31">
    <property type="entry name" value="GH22081P-RELATED"/>
    <property type="match status" value="1"/>
</dbReference>
<dbReference type="EC" id="3.1.-.-" evidence="3"/>
<keyword evidence="4" id="KW-1185">Reference proteome</keyword>
<dbReference type="SUPFAM" id="SSF52266">
    <property type="entry name" value="SGNH hydrolase"/>
    <property type="match status" value="1"/>
</dbReference>
<organism evidence="3 4">
    <name type="scientific">Streptomyces fildesensis</name>
    <dbReference type="NCBI Taxonomy" id="375757"/>
    <lineage>
        <taxon>Bacteria</taxon>
        <taxon>Bacillati</taxon>
        <taxon>Actinomycetota</taxon>
        <taxon>Actinomycetes</taxon>
        <taxon>Kitasatosporales</taxon>
        <taxon>Streptomycetaceae</taxon>
        <taxon>Streptomyces</taxon>
    </lineage>
</organism>
<protein>
    <submittedName>
        <fullName evidence="3">SGNH/GDSL hydrolase family protein</fullName>
        <ecNumber evidence="3">3.1.-.-</ecNumber>
    </submittedName>
</protein>
<dbReference type="RefSeq" id="WP_399657108.1">
    <property type="nucleotide sequence ID" value="NZ_JBITYG010000015.1"/>
</dbReference>
<feature type="region of interest" description="Disordered" evidence="1">
    <location>
        <begin position="27"/>
        <end position="48"/>
    </location>
</feature>
<feature type="chain" id="PRO_5046599038" evidence="2">
    <location>
        <begin position="25"/>
        <end position="293"/>
    </location>
</feature>
<keyword evidence="2" id="KW-0732">Signal</keyword>
<name>A0ABW8CKW9_9ACTN</name>
<dbReference type="PANTHER" id="PTHR21325">
    <property type="entry name" value="PHOSPHOLIPASE B, PLB1"/>
    <property type="match status" value="1"/>
</dbReference>
<sequence length="293" mass="31299">MRPFLRGCLAAAAASLLLAGCSGGGPAPHEKPAAPVSRKPVPRPTPTWNAHPASIAALGDSITRGFDACSLLADCPEVSWVTGTRSQVDSIAGRVLSATGIAANSWNLAKSGARMSDLPDQAAAAAAKKPSLVTVLMGSNDACRDSADDMTPVADFRADFTRAMAGLHTALPKSQVFVASIPDLKRLWEVGKENPLGKQIWKLGICPSMLRDADSVSESAQTRRDAVRARVVAYNRVLKEVCAKYEHCRYDGGAVFDYRFTSDELSSWDWFHPNAQGQAQLARILYTAAFAKP</sequence>
<dbReference type="PROSITE" id="PS51257">
    <property type="entry name" value="PROKAR_LIPOPROTEIN"/>
    <property type="match status" value="1"/>
</dbReference>
<dbReference type="InterPro" id="IPR001087">
    <property type="entry name" value="GDSL"/>
</dbReference>
<reference evidence="3 4" key="1">
    <citation type="submission" date="2024-10" db="EMBL/GenBank/DDBJ databases">
        <title>The Natural Products Discovery Center: Release of the First 8490 Sequenced Strains for Exploring Actinobacteria Biosynthetic Diversity.</title>
        <authorList>
            <person name="Kalkreuter E."/>
            <person name="Kautsar S.A."/>
            <person name="Yang D."/>
            <person name="Bader C.D."/>
            <person name="Teijaro C.N."/>
            <person name="Fluegel L."/>
            <person name="Davis C.M."/>
            <person name="Simpson J.R."/>
            <person name="Lauterbach L."/>
            <person name="Steele A.D."/>
            <person name="Gui C."/>
            <person name="Meng S."/>
            <person name="Li G."/>
            <person name="Viehrig K."/>
            <person name="Ye F."/>
            <person name="Su P."/>
            <person name="Kiefer A.F."/>
            <person name="Nichols A."/>
            <person name="Cepeda A.J."/>
            <person name="Yan W."/>
            <person name="Fan B."/>
            <person name="Jiang Y."/>
            <person name="Adhikari A."/>
            <person name="Zheng C.-J."/>
            <person name="Schuster L."/>
            <person name="Cowan T.M."/>
            <person name="Smanski M.J."/>
            <person name="Chevrette M.G."/>
            <person name="De Carvalho L.P.S."/>
            <person name="Shen B."/>
        </authorList>
    </citation>
    <scope>NUCLEOTIDE SEQUENCE [LARGE SCALE GENOMIC DNA]</scope>
    <source>
        <strain evidence="3 4">NPDC053399</strain>
    </source>
</reference>
<evidence type="ECO:0000313" key="4">
    <source>
        <dbReference type="Proteomes" id="UP001614394"/>
    </source>
</evidence>
<evidence type="ECO:0000256" key="2">
    <source>
        <dbReference type="SAM" id="SignalP"/>
    </source>
</evidence>
<gene>
    <name evidence="3" type="ORF">ACIGXA_36355</name>
</gene>
<dbReference type="CDD" id="cd01832">
    <property type="entry name" value="SGNH_hydrolase_like_1"/>
    <property type="match status" value="1"/>
</dbReference>
<evidence type="ECO:0000256" key="1">
    <source>
        <dbReference type="SAM" id="MobiDB-lite"/>
    </source>
</evidence>
<proteinExistence type="predicted"/>
<dbReference type="Gene3D" id="3.40.50.1110">
    <property type="entry name" value="SGNH hydrolase"/>
    <property type="match status" value="1"/>
</dbReference>